<keyword evidence="1" id="KW-0812">Transmembrane</keyword>
<evidence type="ECO:0000256" key="1">
    <source>
        <dbReference type="SAM" id="Phobius"/>
    </source>
</evidence>
<evidence type="ECO:0000256" key="2">
    <source>
        <dbReference type="SAM" id="SignalP"/>
    </source>
</evidence>
<keyword evidence="1" id="KW-1133">Transmembrane helix</keyword>
<accession>A0ABP7KWK4</accession>
<dbReference type="EMBL" id="BAABCN010000010">
    <property type="protein sequence ID" value="GAA3887423.1"/>
    <property type="molecule type" value="Genomic_DNA"/>
</dbReference>
<feature type="transmembrane region" description="Helical" evidence="1">
    <location>
        <begin position="308"/>
        <end position="328"/>
    </location>
</feature>
<dbReference type="Proteomes" id="UP001501803">
    <property type="component" value="Unassembled WGS sequence"/>
</dbReference>
<keyword evidence="1" id="KW-0472">Membrane</keyword>
<keyword evidence="4" id="KW-1185">Reference proteome</keyword>
<keyword evidence="2" id="KW-0732">Signal</keyword>
<organism evidence="3 4">
    <name type="scientific">Leifsonia kafniensis</name>
    <dbReference type="NCBI Taxonomy" id="475957"/>
    <lineage>
        <taxon>Bacteria</taxon>
        <taxon>Bacillati</taxon>
        <taxon>Actinomycetota</taxon>
        <taxon>Actinomycetes</taxon>
        <taxon>Micrococcales</taxon>
        <taxon>Microbacteriaceae</taxon>
        <taxon>Leifsonia</taxon>
    </lineage>
</organism>
<dbReference type="RefSeq" id="WP_345068482.1">
    <property type="nucleotide sequence ID" value="NZ_BAABCN010000010.1"/>
</dbReference>
<gene>
    <name evidence="3" type="ORF">GCM10022381_31800</name>
</gene>
<protein>
    <submittedName>
        <fullName evidence="3">DUF916 domain-containing protein</fullName>
    </submittedName>
</protein>
<proteinExistence type="predicted"/>
<sequence length="362" mass="37617">MNARPAHRMRAAVALLHAGLLALVVAGGLASVSPALAAEGAGDVTWGVRTASNENGADRQNFSYTIDPGAQLSDALVISNHDTEPLELDVYAADGFTTTSGQLDLVTPDTASIAVGAWTTVSSGHLQIAAGETVEVPFEVTVPADATPGDYAGGILTSLLQPGQEQGINVDRRLGIRMHVRVLGDLAPSLAIEKMHIDYAGSANPFGTGDATVTYTVHNTGNVRIAAAQTLKLAGPFGLLSRNLEDVAAVPEILPGESWTVSVPVAGVFPAFWLSATATLAPEFAVVAGATPGIDPVSVTMGSWVIPWAPLALLVLVAAVVVAVVLLGKRRHRVHKQREDARVRQAVEEALLEKETSAVAVF</sequence>
<name>A0ABP7KWK4_9MICO</name>
<feature type="signal peptide" evidence="2">
    <location>
        <begin position="1"/>
        <end position="37"/>
    </location>
</feature>
<evidence type="ECO:0000313" key="4">
    <source>
        <dbReference type="Proteomes" id="UP001501803"/>
    </source>
</evidence>
<evidence type="ECO:0000313" key="3">
    <source>
        <dbReference type="EMBL" id="GAA3887423.1"/>
    </source>
</evidence>
<reference evidence="4" key="1">
    <citation type="journal article" date="2019" name="Int. J. Syst. Evol. Microbiol.">
        <title>The Global Catalogue of Microorganisms (GCM) 10K type strain sequencing project: providing services to taxonomists for standard genome sequencing and annotation.</title>
        <authorList>
            <consortium name="The Broad Institute Genomics Platform"/>
            <consortium name="The Broad Institute Genome Sequencing Center for Infectious Disease"/>
            <person name="Wu L."/>
            <person name="Ma J."/>
        </authorList>
    </citation>
    <scope>NUCLEOTIDE SEQUENCE [LARGE SCALE GENOMIC DNA]</scope>
    <source>
        <strain evidence="4">JCM 17021</strain>
    </source>
</reference>
<comment type="caution">
    <text evidence="3">The sequence shown here is derived from an EMBL/GenBank/DDBJ whole genome shotgun (WGS) entry which is preliminary data.</text>
</comment>
<feature type="chain" id="PRO_5046298053" evidence="2">
    <location>
        <begin position="38"/>
        <end position="362"/>
    </location>
</feature>